<organism evidence="2">
    <name type="scientific">uncultured Rubrobacteraceae bacterium</name>
    <dbReference type="NCBI Taxonomy" id="349277"/>
    <lineage>
        <taxon>Bacteria</taxon>
        <taxon>Bacillati</taxon>
        <taxon>Actinomycetota</taxon>
        <taxon>Rubrobacteria</taxon>
        <taxon>Rubrobacterales</taxon>
        <taxon>Rubrobacteraceae</taxon>
        <taxon>environmental samples</taxon>
    </lineage>
</organism>
<feature type="transmembrane region" description="Helical" evidence="1">
    <location>
        <begin position="27"/>
        <end position="48"/>
    </location>
</feature>
<proteinExistence type="predicted"/>
<gene>
    <name evidence="2" type="ORF">AVDCRST_MAG78-729</name>
</gene>
<name>A0A6J4PIN4_9ACTN</name>
<protein>
    <submittedName>
        <fullName evidence="2">Uncharacterized protein</fullName>
    </submittedName>
</protein>
<dbReference type="AlphaFoldDB" id="A0A6J4PIN4"/>
<keyword evidence="1" id="KW-1133">Transmembrane helix</keyword>
<keyword evidence="1" id="KW-0812">Transmembrane</keyword>
<dbReference type="EMBL" id="CADCVB010000055">
    <property type="protein sequence ID" value="CAA9416554.1"/>
    <property type="molecule type" value="Genomic_DNA"/>
</dbReference>
<accession>A0A6J4PIN4</accession>
<keyword evidence="1" id="KW-0472">Membrane</keyword>
<reference evidence="2" key="1">
    <citation type="submission" date="2020-02" db="EMBL/GenBank/DDBJ databases">
        <authorList>
            <person name="Meier V. D."/>
        </authorList>
    </citation>
    <scope>NUCLEOTIDE SEQUENCE</scope>
    <source>
        <strain evidence="2">AVDCRST_MAG78</strain>
    </source>
</reference>
<evidence type="ECO:0000313" key="2">
    <source>
        <dbReference type="EMBL" id="CAA9416554.1"/>
    </source>
</evidence>
<sequence>MLLATLLRDPIPSSWDSSEASLGLPQALFMLAILVLALLLAGVMIWRVRRPSRTRLK</sequence>
<evidence type="ECO:0000256" key="1">
    <source>
        <dbReference type="SAM" id="Phobius"/>
    </source>
</evidence>